<protein>
    <submittedName>
        <fullName evidence="1">Uncharacterized protein</fullName>
    </submittedName>
</protein>
<proteinExistence type="predicted"/>
<name>A0A510UNF5_ALIFS</name>
<dbReference type="EMBL" id="BJTZ01000095">
    <property type="protein sequence ID" value="GEK16192.1"/>
    <property type="molecule type" value="Genomic_DNA"/>
</dbReference>
<gene>
    <name evidence="1" type="ORF">AFI02nite_42280</name>
</gene>
<dbReference type="RefSeq" id="WP_186809521.1">
    <property type="nucleotide sequence ID" value="NZ_BJTZ01000095.1"/>
</dbReference>
<organism evidence="1 2">
    <name type="scientific">Aliivibrio fischeri</name>
    <name type="common">Vibrio fischeri</name>
    <dbReference type="NCBI Taxonomy" id="668"/>
    <lineage>
        <taxon>Bacteria</taxon>
        <taxon>Pseudomonadati</taxon>
        <taxon>Pseudomonadota</taxon>
        <taxon>Gammaproteobacteria</taxon>
        <taxon>Vibrionales</taxon>
        <taxon>Vibrionaceae</taxon>
        <taxon>Aliivibrio</taxon>
    </lineage>
</organism>
<dbReference type="AlphaFoldDB" id="A0A510UNF5"/>
<evidence type="ECO:0000313" key="2">
    <source>
        <dbReference type="Proteomes" id="UP000321787"/>
    </source>
</evidence>
<accession>A0A510UNF5</accession>
<sequence length="68" mass="7750">MDIKNIIDKAPVGATHYAVLRMNYEVVSYVTYEKGIYWITSSTSCSSIDIKTWKVYPLIGMKTPTQKT</sequence>
<dbReference type="Proteomes" id="UP000321787">
    <property type="component" value="Unassembled WGS sequence"/>
</dbReference>
<reference evidence="1 2" key="1">
    <citation type="submission" date="2019-07" db="EMBL/GenBank/DDBJ databases">
        <title>Whole genome shotgun sequence of Aliivibrio fischeri NBRC 101058.</title>
        <authorList>
            <person name="Hosoyama A."/>
            <person name="Uohara A."/>
            <person name="Ohji S."/>
            <person name="Ichikawa N."/>
        </authorList>
    </citation>
    <scope>NUCLEOTIDE SEQUENCE [LARGE SCALE GENOMIC DNA]</scope>
    <source>
        <strain evidence="1 2">NBRC 101058</strain>
    </source>
</reference>
<evidence type="ECO:0000313" key="1">
    <source>
        <dbReference type="EMBL" id="GEK16192.1"/>
    </source>
</evidence>
<comment type="caution">
    <text evidence="1">The sequence shown here is derived from an EMBL/GenBank/DDBJ whole genome shotgun (WGS) entry which is preliminary data.</text>
</comment>